<dbReference type="SUPFAM" id="SSF48498">
    <property type="entry name" value="Tetracyclin repressor-like, C-terminal domain"/>
    <property type="match status" value="1"/>
</dbReference>
<dbReference type="GO" id="GO:0045892">
    <property type="term" value="P:negative regulation of DNA-templated transcription"/>
    <property type="evidence" value="ECO:0007669"/>
    <property type="project" value="InterPro"/>
</dbReference>
<dbReference type="InterPro" id="IPR036271">
    <property type="entry name" value="Tet_transcr_reg_TetR-rel_C_sf"/>
</dbReference>
<keyword evidence="2" id="KW-0804">Transcription</keyword>
<dbReference type="AlphaFoldDB" id="A0A4R8S505"/>
<dbReference type="Gene3D" id="1.10.10.60">
    <property type="entry name" value="Homeodomain-like"/>
    <property type="match status" value="1"/>
</dbReference>
<protein>
    <recommendedName>
        <fullName evidence="3">Tetracycline repressor TetR C-terminal domain-containing protein</fullName>
    </recommendedName>
</protein>
<dbReference type="EMBL" id="PECH01000008">
    <property type="protein sequence ID" value="TDZ80134.1"/>
    <property type="molecule type" value="Genomic_DNA"/>
</dbReference>
<evidence type="ECO:0000256" key="2">
    <source>
        <dbReference type="ARBA" id="ARBA00023163"/>
    </source>
</evidence>
<evidence type="ECO:0000313" key="4">
    <source>
        <dbReference type="EMBL" id="TDZ80134.1"/>
    </source>
</evidence>
<proteinExistence type="predicted"/>
<accession>A0A4R8S505</accession>
<organism evidence="4 5">
    <name type="scientific">Mycobacteroides salmoniphilum</name>
    <dbReference type="NCBI Taxonomy" id="404941"/>
    <lineage>
        <taxon>Bacteria</taxon>
        <taxon>Bacillati</taxon>
        <taxon>Actinomycetota</taxon>
        <taxon>Actinomycetes</taxon>
        <taxon>Mycobacteriales</taxon>
        <taxon>Mycobacteriaceae</taxon>
        <taxon>Mycobacteroides</taxon>
    </lineage>
</organism>
<dbReference type="InterPro" id="IPR004111">
    <property type="entry name" value="Repressor_TetR_C"/>
</dbReference>
<keyword evidence="1" id="KW-0805">Transcription regulation</keyword>
<dbReference type="Proteomes" id="UP000295117">
    <property type="component" value="Unassembled WGS sequence"/>
</dbReference>
<gene>
    <name evidence="4" type="ORF">DE4585_03885</name>
</gene>
<feature type="domain" description="Tetracycline repressor TetR C-terminal" evidence="3">
    <location>
        <begin position="39"/>
        <end position="175"/>
    </location>
</feature>
<evidence type="ECO:0000259" key="3">
    <source>
        <dbReference type="Pfam" id="PF02909"/>
    </source>
</evidence>
<evidence type="ECO:0000313" key="5">
    <source>
        <dbReference type="Proteomes" id="UP000295117"/>
    </source>
</evidence>
<name>A0A4R8S505_9MYCO</name>
<evidence type="ECO:0000256" key="1">
    <source>
        <dbReference type="ARBA" id="ARBA00023015"/>
    </source>
</evidence>
<dbReference type="Gene3D" id="1.10.357.10">
    <property type="entry name" value="Tetracycline Repressor, domain 2"/>
    <property type="match status" value="1"/>
</dbReference>
<dbReference type="Pfam" id="PF02909">
    <property type="entry name" value="TetR_C_1"/>
    <property type="match status" value="1"/>
</dbReference>
<sequence length="182" mass="20042">MALGADPTAIYRYFTGMDDIVLAVADRLLGRAVAGFVPDSNWRLALRDLACRVHRVYVAHPHVAQVAFCRVTRRPHELAFVEIVLRILREAGFTTDEAVLRYRALADTMLSFAGQDAGAEVLPAEVLEGDDSAWRAAYSEVSPDTHPYIKEAHGLLAEQMPISSFVTALDFLLAGFGDPRNN</sequence>
<comment type="caution">
    <text evidence="4">The sequence shown here is derived from an EMBL/GenBank/DDBJ whole genome shotgun (WGS) entry which is preliminary data.</text>
</comment>
<reference evidence="4 5" key="1">
    <citation type="journal article" date="2019" name="Sci. Rep.">
        <title>Extended insight into the Mycobacterium chelonae-abscessus complex through whole genome sequencing of Mycobacterium salmoniphilum outbreak and Mycobacterium salmoniphilum-like strains.</title>
        <authorList>
            <person name="Behra P.R.K."/>
            <person name="Das S."/>
            <person name="Pettersson B.M.F."/>
            <person name="Shirreff L."/>
            <person name="DuCote T."/>
            <person name="Jacobsson K.G."/>
            <person name="Ennis D.G."/>
            <person name="Kirsebom L.A."/>
        </authorList>
    </citation>
    <scope>NUCLEOTIDE SEQUENCE [LARGE SCALE GENOMIC DNA]</scope>
    <source>
        <strain evidence="4 5">DE 4585</strain>
    </source>
</reference>